<dbReference type="EMBL" id="CP017756">
    <property type="protein sequence ID" value="AOZ11087.1"/>
    <property type="molecule type" value="Genomic_DNA"/>
</dbReference>
<proteinExistence type="predicted"/>
<dbReference type="RefSeq" id="WP_071073613.1">
    <property type="nucleotide sequence ID" value="NZ_CP017756.1"/>
</dbReference>
<dbReference type="Proteomes" id="UP000177515">
    <property type="component" value="Plasmid unnamed1"/>
</dbReference>
<gene>
    <name evidence="1" type="ORF">BKK80_34570</name>
</gene>
<protein>
    <submittedName>
        <fullName evidence="1">Uncharacterized protein</fullName>
    </submittedName>
</protein>
<evidence type="ECO:0000313" key="2">
    <source>
        <dbReference type="Proteomes" id="UP000177515"/>
    </source>
</evidence>
<geneLocation type="plasmid" evidence="1 2">
    <name>unnamed1</name>
</geneLocation>
<name>A0ABM6FGL9_9BURK</name>
<reference evidence="1 2" key="1">
    <citation type="submission" date="2016-10" db="EMBL/GenBank/DDBJ databases">
        <title>Complete genome sequences of three Cupriavidus strains isolated from various Malaysian environments.</title>
        <authorList>
            <person name="Abdullah A.A.-A."/>
            <person name="Shafie N.A.H."/>
            <person name="Lau N.S."/>
        </authorList>
    </citation>
    <scope>NUCLEOTIDE SEQUENCE [LARGE SCALE GENOMIC DNA]</scope>
    <source>
        <strain evidence="1 2">USMAA1020</strain>
        <plasmid evidence="1 2">unnamed1</plasmid>
    </source>
</reference>
<keyword evidence="2" id="KW-1185">Reference proteome</keyword>
<keyword evidence="1" id="KW-0614">Plasmid</keyword>
<accession>A0ABM6FGL9</accession>
<sequence length="161" mass="17755">MERTEAFLVSLRSRLSYIAEVADAVTQWADDRGSPVFLLLDEIEVDVLAILGNQGSSNQEDSTYIMHTSWIADASTAGMYESLPKRVVALMSHGFGKILLAESDAEKWLLSWGSAMQELLVAFTGATNLDHAMGRMIGLDIMLTNLLSFIAAMRLNPMLDR</sequence>
<organism evidence="1 2">
    <name type="scientific">Cupriavidus malaysiensis</name>
    <dbReference type="NCBI Taxonomy" id="367825"/>
    <lineage>
        <taxon>Bacteria</taxon>
        <taxon>Pseudomonadati</taxon>
        <taxon>Pseudomonadota</taxon>
        <taxon>Betaproteobacteria</taxon>
        <taxon>Burkholderiales</taxon>
        <taxon>Burkholderiaceae</taxon>
        <taxon>Cupriavidus</taxon>
    </lineage>
</organism>
<evidence type="ECO:0000313" key="1">
    <source>
        <dbReference type="EMBL" id="AOZ11087.1"/>
    </source>
</evidence>